<evidence type="ECO:0008006" key="4">
    <source>
        <dbReference type="Google" id="ProtNLM"/>
    </source>
</evidence>
<name>A0ABQ8SE23_PERAM</name>
<dbReference type="Proteomes" id="UP001148838">
    <property type="component" value="Unassembled WGS sequence"/>
</dbReference>
<dbReference type="EMBL" id="JAJSOF020000029">
    <property type="protein sequence ID" value="KAJ4432212.1"/>
    <property type="molecule type" value="Genomic_DNA"/>
</dbReference>
<reference evidence="2 3" key="1">
    <citation type="journal article" date="2022" name="Allergy">
        <title>Genome assembly and annotation of Periplaneta americana reveal a comprehensive cockroach allergen profile.</title>
        <authorList>
            <person name="Wang L."/>
            <person name="Xiong Q."/>
            <person name="Saelim N."/>
            <person name="Wang L."/>
            <person name="Nong W."/>
            <person name="Wan A.T."/>
            <person name="Shi M."/>
            <person name="Liu X."/>
            <person name="Cao Q."/>
            <person name="Hui J.H.L."/>
            <person name="Sookrung N."/>
            <person name="Leung T.F."/>
            <person name="Tungtrongchitr A."/>
            <person name="Tsui S.K.W."/>
        </authorList>
    </citation>
    <scope>NUCLEOTIDE SEQUENCE [LARGE SCALE GENOMIC DNA]</scope>
    <source>
        <strain evidence="2">PWHHKU_190912</strain>
    </source>
</reference>
<organism evidence="2 3">
    <name type="scientific">Periplaneta americana</name>
    <name type="common">American cockroach</name>
    <name type="synonym">Blatta americana</name>
    <dbReference type="NCBI Taxonomy" id="6978"/>
    <lineage>
        <taxon>Eukaryota</taxon>
        <taxon>Metazoa</taxon>
        <taxon>Ecdysozoa</taxon>
        <taxon>Arthropoda</taxon>
        <taxon>Hexapoda</taxon>
        <taxon>Insecta</taxon>
        <taxon>Pterygota</taxon>
        <taxon>Neoptera</taxon>
        <taxon>Polyneoptera</taxon>
        <taxon>Dictyoptera</taxon>
        <taxon>Blattodea</taxon>
        <taxon>Blattoidea</taxon>
        <taxon>Blattidae</taxon>
        <taxon>Blattinae</taxon>
        <taxon>Periplaneta</taxon>
    </lineage>
</organism>
<evidence type="ECO:0000313" key="3">
    <source>
        <dbReference type="Proteomes" id="UP001148838"/>
    </source>
</evidence>
<comment type="caution">
    <text evidence="2">The sequence shown here is derived from an EMBL/GenBank/DDBJ whole genome shotgun (WGS) entry which is preliminary data.</text>
</comment>
<gene>
    <name evidence="2" type="ORF">ANN_20828</name>
</gene>
<keyword evidence="3" id="KW-1185">Reference proteome</keyword>
<evidence type="ECO:0000256" key="1">
    <source>
        <dbReference type="SAM" id="MobiDB-lite"/>
    </source>
</evidence>
<accession>A0ABQ8SE23</accession>
<protein>
    <recommendedName>
        <fullName evidence="4">EF-hand domain-containing protein</fullName>
    </recommendedName>
</protein>
<sequence>MPSRLSYPGTLPDIDSIFLLYLHIPQCGLTNRQASTNVFGSATLTFEVDLINIGDTPPPVNVFKEIDADKDLMLSREEITIVLSQSLTVTSILLGDHGVRGTYQISGMNDDDDDDVEDEDEEGRRGNPVPAHSLLLSNSIKRAARLNVPIRRTNHYQQKKGRPKLKWFDGVTDDLVALGVRNWRRKAQERQIWKRIVEDAKAHVWL</sequence>
<evidence type="ECO:0000313" key="2">
    <source>
        <dbReference type="EMBL" id="KAJ4432212.1"/>
    </source>
</evidence>
<proteinExistence type="predicted"/>
<feature type="region of interest" description="Disordered" evidence="1">
    <location>
        <begin position="104"/>
        <end position="131"/>
    </location>
</feature>
<feature type="compositionally biased region" description="Acidic residues" evidence="1">
    <location>
        <begin position="109"/>
        <end position="121"/>
    </location>
</feature>